<gene>
    <name evidence="1" type="ORF">WUBG_03022</name>
</gene>
<sequence>MGSGCEVMSCGLRVGWQIQVGVFGWCWEFGNCKKWTEKVFKKRGEKSLIPEADGEMLEEVSENEEELKG</sequence>
<evidence type="ECO:0000313" key="2">
    <source>
        <dbReference type="Proteomes" id="UP000004810"/>
    </source>
</evidence>
<dbReference type="Proteomes" id="UP000004810">
    <property type="component" value="Unassembled WGS sequence"/>
</dbReference>
<dbReference type="AlphaFoldDB" id="J9FFH5"/>
<accession>J9FFH5</accession>
<reference evidence="2" key="1">
    <citation type="submission" date="2012-08" db="EMBL/GenBank/DDBJ databases">
        <title>The Genome Sequence of Wuchereria bancrofti.</title>
        <authorList>
            <person name="Nutman T.B."/>
            <person name="Fink D.L."/>
            <person name="Russ C."/>
            <person name="Young S."/>
            <person name="Zeng Q."/>
            <person name="Koehrsen M."/>
            <person name="Alvarado L."/>
            <person name="Berlin A."/>
            <person name="Chapman S.B."/>
            <person name="Chen Z."/>
            <person name="Freedman E."/>
            <person name="Gellesch M."/>
            <person name="Goldberg J."/>
            <person name="Griggs A."/>
            <person name="Gujja S."/>
            <person name="Heilman E.R."/>
            <person name="Heiman D."/>
            <person name="Hepburn T."/>
            <person name="Howarth C."/>
            <person name="Jen D."/>
            <person name="Larson L."/>
            <person name="Lewis B."/>
            <person name="Mehta T."/>
            <person name="Park D."/>
            <person name="Pearson M."/>
            <person name="Roberts A."/>
            <person name="Saif S."/>
            <person name="Shea T."/>
            <person name="Shenoy N."/>
            <person name="Sisk P."/>
            <person name="Stolte C."/>
            <person name="Sykes S."/>
            <person name="Walk T."/>
            <person name="White J."/>
            <person name="Yandava C."/>
            <person name="Haas B."/>
            <person name="Henn M.R."/>
            <person name="Nusbaum C."/>
            <person name="Birren B."/>
        </authorList>
    </citation>
    <scope>NUCLEOTIDE SEQUENCE [LARGE SCALE GENOMIC DNA]</scope>
    <source>
        <strain evidence="2">NA</strain>
    </source>
</reference>
<proteinExistence type="predicted"/>
<comment type="caution">
    <text evidence="1">The sequence shown here is derived from an EMBL/GenBank/DDBJ whole genome shotgun (WGS) entry which is preliminary data.</text>
</comment>
<protein>
    <submittedName>
        <fullName evidence="1">Uncharacterized protein</fullName>
    </submittedName>
</protein>
<dbReference type="EMBL" id="ADBV01000882">
    <property type="protein sequence ID" value="EJW86069.1"/>
    <property type="molecule type" value="Genomic_DNA"/>
</dbReference>
<organism evidence="1 2">
    <name type="scientific">Wuchereria bancrofti</name>
    <dbReference type="NCBI Taxonomy" id="6293"/>
    <lineage>
        <taxon>Eukaryota</taxon>
        <taxon>Metazoa</taxon>
        <taxon>Ecdysozoa</taxon>
        <taxon>Nematoda</taxon>
        <taxon>Chromadorea</taxon>
        <taxon>Rhabditida</taxon>
        <taxon>Spirurina</taxon>
        <taxon>Spiruromorpha</taxon>
        <taxon>Filarioidea</taxon>
        <taxon>Onchocercidae</taxon>
        <taxon>Wuchereria</taxon>
    </lineage>
</organism>
<name>J9FFH5_WUCBA</name>
<evidence type="ECO:0000313" key="1">
    <source>
        <dbReference type="EMBL" id="EJW86069.1"/>
    </source>
</evidence>